<accession>A0ACC3NGD8</accession>
<reference evidence="1" key="1">
    <citation type="submission" date="2023-07" db="EMBL/GenBank/DDBJ databases">
        <title>Black Yeasts Isolated from many extreme environments.</title>
        <authorList>
            <person name="Coleine C."/>
            <person name="Stajich J.E."/>
            <person name="Selbmann L."/>
        </authorList>
    </citation>
    <scope>NUCLEOTIDE SEQUENCE</scope>
    <source>
        <strain evidence="1">CCFEE 5714</strain>
    </source>
</reference>
<proteinExistence type="predicted"/>
<sequence>MQAAEKPRSLLGYHRILAPTASVRVSPRCLGAMNFGDAWKAFMGECDKETVFEILDYFYRQSGNFLDTSNNYQDEQSEQWIGEWIEERGVRDEMVVATKYTSAYTTATKPTAIQSSYTGNNAKSMHVSSLRKLRTTYIAILYVHW</sequence>
<dbReference type="Proteomes" id="UP001281147">
    <property type="component" value="Unassembled WGS sequence"/>
</dbReference>
<protein>
    <submittedName>
        <fullName evidence="1">Uncharacterized protein</fullName>
    </submittedName>
</protein>
<comment type="caution">
    <text evidence="1">The sequence shown here is derived from an EMBL/GenBank/DDBJ whole genome shotgun (WGS) entry which is preliminary data.</text>
</comment>
<name>A0ACC3NGD8_9PEZI</name>
<keyword evidence="2" id="KW-1185">Reference proteome</keyword>
<organism evidence="1 2">
    <name type="scientific">Vermiconidia calcicola</name>
    <dbReference type="NCBI Taxonomy" id="1690605"/>
    <lineage>
        <taxon>Eukaryota</taxon>
        <taxon>Fungi</taxon>
        <taxon>Dikarya</taxon>
        <taxon>Ascomycota</taxon>
        <taxon>Pezizomycotina</taxon>
        <taxon>Dothideomycetes</taxon>
        <taxon>Dothideomycetidae</taxon>
        <taxon>Mycosphaerellales</taxon>
        <taxon>Extremaceae</taxon>
        <taxon>Vermiconidia</taxon>
    </lineage>
</organism>
<evidence type="ECO:0000313" key="2">
    <source>
        <dbReference type="Proteomes" id="UP001281147"/>
    </source>
</evidence>
<dbReference type="EMBL" id="JAUTXU010000044">
    <property type="protein sequence ID" value="KAK3716235.1"/>
    <property type="molecule type" value="Genomic_DNA"/>
</dbReference>
<evidence type="ECO:0000313" key="1">
    <source>
        <dbReference type="EMBL" id="KAK3716235.1"/>
    </source>
</evidence>
<gene>
    <name evidence="1" type="ORF">LTR37_006680</name>
</gene>